<protein>
    <submittedName>
        <fullName evidence="1">Uncharacterized protein</fullName>
    </submittedName>
</protein>
<gene>
    <name evidence="1" type="ORF">NITHO_620007</name>
</gene>
<keyword evidence="2" id="KW-1185">Reference proteome</keyword>
<name>I4EMM4_9BACT</name>
<dbReference type="AlphaFoldDB" id="I4EMM4"/>
<reference evidence="1 2" key="1">
    <citation type="journal article" date="2012" name="ISME J.">
        <title>Nitrification expanded: discovery, physiology and genomics of a nitrite-oxidizing bacterium from the phylum Chloroflexi.</title>
        <authorList>
            <person name="Sorokin D.Y."/>
            <person name="Lucker S."/>
            <person name="Vejmelkova D."/>
            <person name="Kostrikina N.A."/>
            <person name="Kleerebezem R."/>
            <person name="Rijpstra W.I."/>
            <person name="Damste J.S."/>
            <person name="Le Paslier D."/>
            <person name="Muyzer G."/>
            <person name="Wagner M."/>
            <person name="van Loosdrecht M.C."/>
            <person name="Daims H."/>
        </authorList>
    </citation>
    <scope>NUCLEOTIDE SEQUENCE [LARGE SCALE GENOMIC DNA]</scope>
    <source>
        <strain evidence="2">none</strain>
    </source>
</reference>
<evidence type="ECO:0000313" key="2">
    <source>
        <dbReference type="Proteomes" id="UP000004221"/>
    </source>
</evidence>
<dbReference type="RefSeq" id="WP_008481287.1">
    <property type="nucleotide sequence ID" value="NZ_CAGS01000579.1"/>
</dbReference>
<dbReference type="OrthoDB" id="8236516at2"/>
<organism evidence="1 2">
    <name type="scientific">Nitrolancea hollandica Lb</name>
    <dbReference type="NCBI Taxonomy" id="1129897"/>
    <lineage>
        <taxon>Bacteria</taxon>
        <taxon>Pseudomonadati</taxon>
        <taxon>Thermomicrobiota</taxon>
        <taxon>Thermomicrobia</taxon>
        <taxon>Sphaerobacterales</taxon>
        <taxon>Sphaerobacterineae</taxon>
        <taxon>Sphaerobacteraceae</taxon>
        <taxon>Nitrolancea</taxon>
    </lineage>
</organism>
<sequence length="93" mass="10956">MLPKRERAKTIIDWRYQMLSFTRDIRPMFTKVDVEHMLDATYNHLDLSKYESVKGRADTIYSMVSFGAMPPGNPWPKEQVAKFKQWMDEGCPP</sequence>
<comment type="caution">
    <text evidence="1">The sequence shown here is derived from an EMBL/GenBank/DDBJ whole genome shotgun (WGS) entry which is preliminary data.</text>
</comment>
<proteinExistence type="predicted"/>
<dbReference type="EMBL" id="CAGS01000579">
    <property type="protein sequence ID" value="CCF85937.1"/>
    <property type="molecule type" value="Genomic_DNA"/>
</dbReference>
<evidence type="ECO:0000313" key="1">
    <source>
        <dbReference type="EMBL" id="CCF85937.1"/>
    </source>
</evidence>
<dbReference type="Proteomes" id="UP000004221">
    <property type="component" value="Unassembled WGS sequence"/>
</dbReference>
<accession>I4EMM4</accession>